<accession>A0AAD5JCE3</accession>
<protein>
    <submittedName>
        <fullName evidence="7">Uncharacterized protein</fullName>
    </submittedName>
</protein>
<dbReference type="InterPro" id="IPR036259">
    <property type="entry name" value="MFS_trans_sf"/>
</dbReference>
<evidence type="ECO:0000256" key="5">
    <source>
        <dbReference type="ARBA" id="ARBA00023136"/>
    </source>
</evidence>
<sequence>MERDSEPLLSNRNPKGGLKTLPFILANEAFERVASFGLSPNMIFYLKTRYNMETTTATNLILVWNAATNMLPVAGAMVADSYVGRYPMIGFGSIASLLGMILLWLTTLFPEETKPTTYKFMEKPNSNLLIGLVQVAVASYKNRQLNISSQAADDVTYHRRKDSNLLMPSNKLRFLNKASSKIRGKPSYLNTKLRMGIGLILSTASMATWAIVESIRRDRAIKQGFYNDPTGIVDMSFVWLLPHNIMTGLSEAFFSVAQNEFFYCEFPKSMSSIATSIGLVGVSLSNLVASVILSTVDCVSSIGGKESWVSDNLNKGHYDYYFWFLAGLSAVNILYYLFCSKFYGPLKSEANDLFNLDSSDNGDE</sequence>
<keyword evidence="4 6" id="KW-1133">Transmembrane helix</keyword>
<comment type="caution">
    <text evidence="7">The sequence shown here is derived from an EMBL/GenBank/DDBJ whole genome shotgun (WGS) entry which is preliminary data.</text>
</comment>
<evidence type="ECO:0000256" key="4">
    <source>
        <dbReference type="ARBA" id="ARBA00022989"/>
    </source>
</evidence>
<comment type="subcellular location">
    <subcellularLocation>
        <location evidence="1">Membrane</location>
        <topology evidence="1">Multi-pass membrane protein</topology>
    </subcellularLocation>
</comment>
<dbReference type="GO" id="GO:0016020">
    <property type="term" value="C:membrane"/>
    <property type="evidence" value="ECO:0007669"/>
    <property type="project" value="UniProtKB-SubCell"/>
</dbReference>
<dbReference type="PANTHER" id="PTHR11654">
    <property type="entry name" value="OLIGOPEPTIDE TRANSPORTER-RELATED"/>
    <property type="match status" value="1"/>
</dbReference>
<dbReference type="AlphaFoldDB" id="A0AAD5JCE3"/>
<proteinExistence type="inferred from homology"/>
<feature type="transmembrane region" description="Helical" evidence="6">
    <location>
        <begin position="193"/>
        <end position="212"/>
    </location>
</feature>
<dbReference type="Gene3D" id="1.20.1250.20">
    <property type="entry name" value="MFS general substrate transporter like domains"/>
    <property type="match status" value="2"/>
</dbReference>
<keyword evidence="8" id="KW-1185">Reference proteome</keyword>
<dbReference type="Pfam" id="PF00854">
    <property type="entry name" value="PTR2"/>
    <property type="match status" value="1"/>
</dbReference>
<evidence type="ECO:0000256" key="3">
    <source>
        <dbReference type="ARBA" id="ARBA00022692"/>
    </source>
</evidence>
<dbReference type="Proteomes" id="UP001064489">
    <property type="component" value="Chromosome 6"/>
</dbReference>
<evidence type="ECO:0000256" key="6">
    <source>
        <dbReference type="SAM" id="Phobius"/>
    </source>
</evidence>
<dbReference type="SUPFAM" id="SSF103473">
    <property type="entry name" value="MFS general substrate transporter"/>
    <property type="match status" value="2"/>
</dbReference>
<feature type="transmembrane region" description="Helical" evidence="6">
    <location>
        <begin position="320"/>
        <end position="338"/>
    </location>
</feature>
<comment type="similarity">
    <text evidence="2">Belongs to the major facilitator superfamily. Proton-dependent oligopeptide transporter (POT/PTR) (TC 2.A.17) family.</text>
</comment>
<organism evidence="7 8">
    <name type="scientific">Acer negundo</name>
    <name type="common">Box elder</name>
    <dbReference type="NCBI Taxonomy" id="4023"/>
    <lineage>
        <taxon>Eukaryota</taxon>
        <taxon>Viridiplantae</taxon>
        <taxon>Streptophyta</taxon>
        <taxon>Embryophyta</taxon>
        <taxon>Tracheophyta</taxon>
        <taxon>Spermatophyta</taxon>
        <taxon>Magnoliopsida</taxon>
        <taxon>eudicotyledons</taxon>
        <taxon>Gunneridae</taxon>
        <taxon>Pentapetalae</taxon>
        <taxon>rosids</taxon>
        <taxon>malvids</taxon>
        <taxon>Sapindales</taxon>
        <taxon>Sapindaceae</taxon>
        <taxon>Hippocastanoideae</taxon>
        <taxon>Acereae</taxon>
        <taxon>Acer</taxon>
    </lineage>
</organism>
<evidence type="ECO:0000256" key="2">
    <source>
        <dbReference type="ARBA" id="ARBA00005982"/>
    </source>
</evidence>
<feature type="transmembrane region" description="Helical" evidence="6">
    <location>
        <begin position="61"/>
        <end position="79"/>
    </location>
</feature>
<dbReference type="EMBL" id="JAJSOW010000004">
    <property type="protein sequence ID" value="KAI9192430.1"/>
    <property type="molecule type" value="Genomic_DNA"/>
</dbReference>
<feature type="transmembrane region" description="Helical" evidence="6">
    <location>
        <begin position="86"/>
        <end position="105"/>
    </location>
</feature>
<gene>
    <name evidence="7" type="ORF">LWI28_022875</name>
</gene>
<keyword evidence="5 6" id="KW-0472">Membrane</keyword>
<name>A0AAD5JCE3_ACENE</name>
<reference evidence="7" key="1">
    <citation type="journal article" date="2022" name="Plant J.">
        <title>Strategies of tolerance reflected in two North American maple genomes.</title>
        <authorList>
            <person name="McEvoy S.L."/>
            <person name="Sezen U.U."/>
            <person name="Trouern-Trend A."/>
            <person name="McMahon S.M."/>
            <person name="Schaberg P.G."/>
            <person name="Yang J."/>
            <person name="Wegrzyn J.L."/>
            <person name="Swenson N.G."/>
        </authorList>
    </citation>
    <scope>NUCLEOTIDE SEQUENCE</scope>
    <source>
        <strain evidence="7">91603</strain>
    </source>
</reference>
<evidence type="ECO:0000313" key="7">
    <source>
        <dbReference type="EMBL" id="KAI9192430.1"/>
    </source>
</evidence>
<keyword evidence="3 6" id="KW-0812">Transmembrane</keyword>
<evidence type="ECO:0000313" key="8">
    <source>
        <dbReference type="Proteomes" id="UP001064489"/>
    </source>
</evidence>
<dbReference type="GO" id="GO:0022857">
    <property type="term" value="F:transmembrane transporter activity"/>
    <property type="evidence" value="ECO:0007669"/>
    <property type="project" value="InterPro"/>
</dbReference>
<feature type="transmembrane region" description="Helical" evidence="6">
    <location>
        <begin position="277"/>
        <end position="296"/>
    </location>
</feature>
<reference evidence="7" key="2">
    <citation type="submission" date="2023-02" db="EMBL/GenBank/DDBJ databases">
        <authorList>
            <person name="Swenson N.G."/>
            <person name="Wegrzyn J.L."/>
            <person name="Mcevoy S.L."/>
        </authorList>
    </citation>
    <scope>NUCLEOTIDE SEQUENCE</scope>
    <source>
        <strain evidence="7">91603</strain>
        <tissue evidence="7">Leaf</tissue>
    </source>
</reference>
<dbReference type="InterPro" id="IPR000109">
    <property type="entry name" value="POT_fam"/>
</dbReference>
<evidence type="ECO:0000256" key="1">
    <source>
        <dbReference type="ARBA" id="ARBA00004141"/>
    </source>
</evidence>